<proteinExistence type="predicted"/>
<dbReference type="EMBL" id="BAABWD010000001">
    <property type="protein sequence ID" value="GAA6131161.1"/>
    <property type="molecule type" value="Genomic_DNA"/>
</dbReference>
<dbReference type="Proteomes" id="UP000243413">
    <property type="component" value="Chromosome I"/>
</dbReference>
<evidence type="ECO:0000313" key="2">
    <source>
        <dbReference type="EMBL" id="SDS37410.1"/>
    </source>
</evidence>
<reference evidence="2" key="1">
    <citation type="submission" date="2016-10" db="EMBL/GenBank/DDBJ databases">
        <authorList>
            <person name="de Groot N.N."/>
        </authorList>
    </citation>
    <scope>NUCLEOTIDE SEQUENCE [LARGE SCALE GENOMIC DNA]</scope>
    <source>
        <strain evidence="2">JCM 14963</strain>
    </source>
</reference>
<accession>A0A1H1RNX8</accession>
<sequence>MKRHLLIKKIEAQERKLALRSEVISVVSQHAHFAFRQVHPGWLVGSGMLAGVLVNRIGINRAYTLGFTGIRLFPMVSNAFNLGRHFGAQG</sequence>
<dbReference type="OrthoDB" id="7031345at2"/>
<dbReference type="AlphaFoldDB" id="A0A1H1RNX8"/>
<dbReference type="RefSeq" id="WP_092285810.1">
    <property type="nucleotide sequence ID" value="NZ_BAABWD010000001.1"/>
</dbReference>
<evidence type="ECO:0000313" key="4">
    <source>
        <dbReference type="Proteomes" id="UP001486808"/>
    </source>
</evidence>
<reference evidence="3" key="2">
    <citation type="submission" date="2016-10" db="EMBL/GenBank/DDBJ databases">
        <authorList>
            <person name="Varghese N."/>
            <person name="Submissions S."/>
        </authorList>
    </citation>
    <scope>NUCLEOTIDE SEQUENCE [LARGE SCALE GENOMIC DNA]</scope>
    <source>
        <strain evidence="3">JCM 14963</strain>
    </source>
</reference>
<dbReference type="STRING" id="472181.SAMN05216271_1780"/>
<organism evidence="2 3">
    <name type="scientific">Halopseudomonas sabulinigri</name>
    <dbReference type="NCBI Taxonomy" id="472181"/>
    <lineage>
        <taxon>Bacteria</taxon>
        <taxon>Pseudomonadati</taxon>
        <taxon>Pseudomonadota</taxon>
        <taxon>Gammaproteobacteria</taxon>
        <taxon>Pseudomonadales</taxon>
        <taxon>Pseudomonadaceae</taxon>
        <taxon>Halopseudomonas</taxon>
    </lineage>
</organism>
<protein>
    <submittedName>
        <fullName evidence="2">Uncharacterized protein</fullName>
    </submittedName>
</protein>
<gene>
    <name evidence="1" type="ORF">NBRC116187_15210</name>
    <name evidence="2" type="ORF">SAMN05216271_1780</name>
</gene>
<evidence type="ECO:0000313" key="1">
    <source>
        <dbReference type="EMBL" id="GAA6131161.1"/>
    </source>
</evidence>
<dbReference type="EMBL" id="LT629763">
    <property type="protein sequence ID" value="SDS37410.1"/>
    <property type="molecule type" value="Genomic_DNA"/>
</dbReference>
<name>A0A1H1RNX8_9GAMM</name>
<dbReference type="Proteomes" id="UP001486808">
    <property type="component" value="Unassembled WGS sequence"/>
</dbReference>
<reference evidence="1 4" key="3">
    <citation type="submission" date="2024-04" db="EMBL/GenBank/DDBJ databases">
        <title>Draft genome sequence of Halopseudomonas sabulinigri NBRC 116187.</title>
        <authorList>
            <person name="Miyakawa T."/>
            <person name="Kusuya Y."/>
            <person name="Miura T."/>
        </authorList>
    </citation>
    <scope>NUCLEOTIDE SEQUENCE [LARGE SCALE GENOMIC DNA]</scope>
    <source>
        <strain evidence="1 4">4NH20-0042</strain>
    </source>
</reference>
<evidence type="ECO:0000313" key="3">
    <source>
        <dbReference type="Proteomes" id="UP000243413"/>
    </source>
</evidence>
<keyword evidence="4" id="KW-1185">Reference proteome</keyword>